<protein>
    <submittedName>
        <fullName evidence="2">Tripartite tricarboxylate transporter substrate binding protein</fullName>
    </submittedName>
</protein>
<proteinExistence type="inferred from homology"/>
<dbReference type="PANTHER" id="PTHR42928:SF5">
    <property type="entry name" value="BLR1237 PROTEIN"/>
    <property type="match status" value="1"/>
</dbReference>
<organism evidence="2">
    <name type="scientific">Sheuella amnicola</name>
    <dbReference type="NCBI Taxonomy" id="2707330"/>
    <lineage>
        <taxon>Bacteria</taxon>
        <taxon>Pseudomonadati</taxon>
        <taxon>Pseudomonadota</taxon>
        <taxon>Betaproteobacteria</taxon>
        <taxon>Burkholderiales</taxon>
        <taxon>Alcaligenaceae</taxon>
        <taxon>Sheuella</taxon>
    </lineage>
</organism>
<comment type="caution">
    <text evidence="2">The sequence shown here is derived from an EMBL/GenBank/DDBJ whole genome shotgun (WGS) entry which is preliminary data.</text>
</comment>
<dbReference type="Gene3D" id="3.40.190.150">
    <property type="entry name" value="Bordetella uptake gene, domain 1"/>
    <property type="match status" value="1"/>
</dbReference>
<sequence length="329" mass="35682">MKIFIKRIIALLAGVLLISVAWASESYPVKTVSLVIPYPPGGLSDILARIVNQPLSKQLGRTVIVENVAGASGSIGAQKVLNAPANGQYVFQGSPNELILAPMAIASIRFKPEDFRLVQMLGTAHLAIYGRPDLPAKTVDELIDYAKAQAAAGKPLTYASVGTGSMYHLLGEQFSQTIGAPLVHVPYKGGAQANQDLMGSQVDIFITVYAKYYEDLANSGKIRLIALLNEKREEGVKHLPTVGESTKIKRFTYNLSTGYFVKKDTPDFILQSLHDALQVALTESAVREGLKANNLQAAKPLSLEESAELYAQDISRYQSIIKSINLQPQ</sequence>
<dbReference type="RefSeq" id="WP_163655521.1">
    <property type="nucleotide sequence ID" value="NZ_JAAGRN010000007.1"/>
</dbReference>
<gene>
    <name evidence="2" type="ORF">G3I67_11665</name>
</gene>
<comment type="similarity">
    <text evidence="1">Belongs to the UPF0065 (bug) family.</text>
</comment>
<dbReference type="InterPro" id="IPR042100">
    <property type="entry name" value="Bug_dom1"/>
</dbReference>
<dbReference type="SUPFAM" id="SSF53850">
    <property type="entry name" value="Periplasmic binding protein-like II"/>
    <property type="match status" value="1"/>
</dbReference>
<evidence type="ECO:0000313" key="2">
    <source>
        <dbReference type="EMBL" id="NDY83888.1"/>
    </source>
</evidence>
<dbReference type="PIRSF" id="PIRSF017082">
    <property type="entry name" value="YflP"/>
    <property type="match status" value="1"/>
</dbReference>
<reference evidence="2" key="1">
    <citation type="submission" date="2020-02" db="EMBL/GenBank/DDBJ databases">
        <authorList>
            <person name="Chen W.-M."/>
        </authorList>
    </citation>
    <scope>NUCLEOTIDE SEQUENCE</scope>
    <source>
        <strain evidence="2">NBD-18</strain>
    </source>
</reference>
<accession>A0A6B2R1D2</accession>
<dbReference type="AlphaFoldDB" id="A0A6B2R1D2"/>
<dbReference type="PANTHER" id="PTHR42928">
    <property type="entry name" value="TRICARBOXYLATE-BINDING PROTEIN"/>
    <property type="match status" value="1"/>
</dbReference>
<name>A0A6B2R1D2_9BURK</name>
<dbReference type="InterPro" id="IPR005064">
    <property type="entry name" value="BUG"/>
</dbReference>
<dbReference type="Gene3D" id="3.40.190.10">
    <property type="entry name" value="Periplasmic binding protein-like II"/>
    <property type="match status" value="1"/>
</dbReference>
<dbReference type="Pfam" id="PF03401">
    <property type="entry name" value="TctC"/>
    <property type="match status" value="1"/>
</dbReference>
<dbReference type="EMBL" id="JAAGRN010000007">
    <property type="protein sequence ID" value="NDY83888.1"/>
    <property type="molecule type" value="Genomic_DNA"/>
</dbReference>
<dbReference type="CDD" id="cd07012">
    <property type="entry name" value="PBP2_Bug_TTT"/>
    <property type="match status" value="1"/>
</dbReference>
<evidence type="ECO:0000256" key="1">
    <source>
        <dbReference type="ARBA" id="ARBA00006987"/>
    </source>
</evidence>